<dbReference type="eggNOG" id="COG1580">
    <property type="taxonomic scope" value="Bacteria"/>
</dbReference>
<evidence type="ECO:0000256" key="5">
    <source>
        <dbReference type="ARBA" id="ARBA00022500"/>
    </source>
</evidence>
<keyword evidence="4 10" id="KW-1003">Cell membrane</keyword>
<comment type="function">
    <text evidence="1 10">Controls the rotational direction of flagella during chemotaxis.</text>
</comment>
<dbReference type="AlphaFoldDB" id="H9UKU8"/>
<dbReference type="GO" id="GO:0006935">
    <property type="term" value="P:chemotaxis"/>
    <property type="evidence" value="ECO:0007669"/>
    <property type="project" value="UniProtKB-KW"/>
</dbReference>
<evidence type="ECO:0000256" key="7">
    <source>
        <dbReference type="ARBA" id="ARBA00022779"/>
    </source>
</evidence>
<accession>H9UKU8</accession>
<evidence type="ECO:0000256" key="2">
    <source>
        <dbReference type="ARBA" id="ARBA00004162"/>
    </source>
</evidence>
<keyword evidence="6 10" id="KW-0812">Transmembrane</keyword>
<keyword evidence="11" id="KW-0282">Flagellum</keyword>
<keyword evidence="11" id="KW-0966">Cell projection</keyword>
<proteinExistence type="inferred from homology"/>
<comment type="similarity">
    <text evidence="3 10">Belongs to the FliL family.</text>
</comment>
<protein>
    <recommendedName>
        <fullName evidence="10">Flagellar protein FliL</fullName>
    </recommendedName>
</protein>
<keyword evidence="7 10" id="KW-0283">Flagellar rotation</keyword>
<evidence type="ECO:0000256" key="3">
    <source>
        <dbReference type="ARBA" id="ARBA00008281"/>
    </source>
</evidence>
<evidence type="ECO:0000313" key="11">
    <source>
        <dbReference type="EMBL" id="AFG38141.1"/>
    </source>
</evidence>
<evidence type="ECO:0000256" key="10">
    <source>
        <dbReference type="RuleBase" id="RU364125"/>
    </source>
</evidence>
<dbReference type="STRING" id="889378.Spiaf_2093"/>
<dbReference type="InterPro" id="IPR005503">
    <property type="entry name" value="FliL"/>
</dbReference>
<organism evidence="11 12">
    <name type="scientific">Spirochaeta africana (strain ATCC 700263 / DSM 8902 / Z-7692)</name>
    <dbReference type="NCBI Taxonomy" id="889378"/>
    <lineage>
        <taxon>Bacteria</taxon>
        <taxon>Pseudomonadati</taxon>
        <taxon>Spirochaetota</taxon>
        <taxon>Spirochaetia</taxon>
        <taxon>Spirochaetales</taxon>
        <taxon>Spirochaetaceae</taxon>
        <taxon>Spirochaeta</taxon>
    </lineage>
</organism>
<keyword evidence="9 10" id="KW-0472">Membrane</keyword>
<dbReference type="GO" id="GO:0009425">
    <property type="term" value="C:bacterial-type flagellum basal body"/>
    <property type="evidence" value="ECO:0007669"/>
    <property type="project" value="InterPro"/>
</dbReference>
<keyword evidence="8 10" id="KW-1133">Transmembrane helix</keyword>
<evidence type="ECO:0000256" key="8">
    <source>
        <dbReference type="ARBA" id="ARBA00022989"/>
    </source>
</evidence>
<keyword evidence="5 10" id="KW-0145">Chemotaxis</keyword>
<evidence type="ECO:0000256" key="9">
    <source>
        <dbReference type="ARBA" id="ARBA00023136"/>
    </source>
</evidence>
<keyword evidence="11" id="KW-0969">Cilium</keyword>
<dbReference type="PATRIC" id="fig|889378.3.peg.2080"/>
<dbReference type="KEGG" id="sfc:Spiaf_2093"/>
<feature type="transmembrane region" description="Helical" evidence="10">
    <location>
        <begin position="35"/>
        <end position="58"/>
    </location>
</feature>
<dbReference type="Pfam" id="PF03748">
    <property type="entry name" value="FliL"/>
    <property type="match status" value="1"/>
</dbReference>
<dbReference type="EMBL" id="CP003282">
    <property type="protein sequence ID" value="AFG38141.1"/>
    <property type="molecule type" value="Genomic_DNA"/>
</dbReference>
<evidence type="ECO:0000256" key="6">
    <source>
        <dbReference type="ARBA" id="ARBA00022692"/>
    </source>
</evidence>
<keyword evidence="12" id="KW-1185">Reference proteome</keyword>
<dbReference type="Proteomes" id="UP000007383">
    <property type="component" value="Chromosome"/>
</dbReference>
<dbReference type="RefSeq" id="WP_014456124.1">
    <property type="nucleotide sequence ID" value="NC_017098.1"/>
</dbReference>
<dbReference type="HOGENOM" id="CLU_126053_0_0_12"/>
<evidence type="ECO:0000313" key="12">
    <source>
        <dbReference type="Proteomes" id="UP000007383"/>
    </source>
</evidence>
<gene>
    <name evidence="11" type="ordered locus">Spiaf_2093</name>
</gene>
<sequence>MSDDMFDTEEEISTEDSGGRQGGFLPSIVVQILKWVAIAVGVIVFIVTVVVITVNLLFEGRQQQTGLMSSEAYRSAPPRRAWSSDIGEIRTRTADATPSTVIVEINLGFEEGATQIQSEILARRPQLRDLVRNFFGSKTARELRPDNEQVVKDDLRRLINDAMPGDPIREIAFDRFEVVDF</sequence>
<dbReference type="OrthoDB" id="350725at2"/>
<evidence type="ECO:0000256" key="4">
    <source>
        <dbReference type="ARBA" id="ARBA00022475"/>
    </source>
</evidence>
<dbReference type="GO" id="GO:0005886">
    <property type="term" value="C:plasma membrane"/>
    <property type="evidence" value="ECO:0007669"/>
    <property type="project" value="UniProtKB-SubCell"/>
</dbReference>
<evidence type="ECO:0000256" key="1">
    <source>
        <dbReference type="ARBA" id="ARBA00002254"/>
    </source>
</evidence>
<name>H9UKU8_SPIAZ</name>
<comment type="subcellular location">
    <subcellularLocation>
        <location evidence="2">Cell membrane</location>
        <topology evidence="2">Single-pass membrane protein</topology>
    </subcellularLocation>
</comment>
<dbReference type="GO" id="GO:0071973">
    <property type="term" value="P:bacterial-type flagellum-dependent cell motility"/>
    <property type="evidence" value="ECO:0007669"/>
    <property type="project" value="InterPro"/>
</dbReference>
<reference evidence="12" key="1">
    <citation type="journal article" date="2013" name="Stand. Genomic Sci.">
        <title>Complete genome sequence of the halophilic bacterium Spirochaeta africana type strain (Z-7692(T)) from the alkaline Lake Magadi in the East African Rift.</title>
        <authorList>
            <person name="Liolos K."/>
            <person name="Abt B."/>
            <person name="Scheuner C."/>
            <person name="Teshima H."/>
            <person name="Held B."/>
            <person name="Lapidus A."/>
            <person name="Nolan M."/>
            <person name="Lucas S."/>
            <person name="Deshpande S."/>
            <person name="Cheng J.F."/>
            <person name="Tapia R."/>
            <person name="Goodwin L.A."/>
            <person name="Pitluck S."/>
            <person name="Pagani I."/>
            <person name="Ivanova N."/>
            <person name="Mavromatis K."/>
            <person name="Mikhailova N."/>
            <person name="Huntemann M."/>
            <person name="Pati A."/>
            <person name="Chen A."/>
            <person name="Palaniappan K."/>
            <person name="Land M."/>
            <person name="Rohde M."/>
            <person name="Tindall B.J."/>
            <person name="Detter J.C."/>
            <person name="Goker M."/>
            <person name="Bristow J."/>
            <person name="Eisen J.A."/>
            <person name="Markowitz V."/>
            <person name="Hugenholtz P."/>
            <person name="Woyke T."/>
            <person name="Klenk H.P."/>
            <person name="Kyrpides N.C."/>
        </authorList>
    </citation>
    <scope>NUCLEOTIDE SEQUENCE</scope>
    <source>
        <strain evidence="12">ATCC 700263 / DSM 8902 / Z-7692</strain>
    </source>
</reference>